<feature type="transmembrane region" description="Helical" evidence="1">
    <location>
        <begin position="49"/>
        <end position="69"/>
    </location>
</feature>
<dbReference type="EMBL" id="GBXM01078877">
    <property type="protein sequence ID" value="JAH29700.1"/>
    <property type="molecule type" value="Transcribed_RNA"/>
</dbReference>
<keyword evidence="1" id="KW-0812">Transmembrane</keyword>
<protein>
    <submittedName>
        <fullName evidence="2">Uncharacterized protein</fullName>
    </submittedName>
</protein>
<keyword evidence="1" id="KW-0472">Membrane</keyword>
<dbReference type="AlphaFoldDB" id="A0A0E9RMM0"/>
<name>A0A0E9RMM0_ANGAN</name>
<organism evidence="2">
    <name type="scientific">Anguilla anguilla</name>
    <name type="common">European freshwater eel</name>
    <name type="synonym">Muraena anguilla</name>
    <dbReference type="NCBI Taxonomy" id="7936"/>
    <lineage>
        <taxon>Eukaryota</taxon>
        <taxon>Metazoa</taxon>
        <taxon>Chordata</taxon>
        <taxon>Craniata</taxon>
        <taxon>Vertebrata</taxon>
        <taxon>Euteleostomi</taxon>
        <taxon>Actinopterygii</taxon>
        <taxon>Neopterygii</taxon>
        <taxon>Teleostei</taxon>
        <taxon>Anguilliformes</taxon>
        <taxon>Anguillidae</taxon>
        <taxon>Anguilla</taxon>
    </lineage>
</organism>
<sequence>MLDTSLIIYPSATSLAKVQMQYFRIVGPYSLHSLCASLMLILGRVKIDLFSFLPSLIISSLKMHSLISFGEWNSNWLY</sequence>
<proteinExistence type="predicted"/>
<reference evidence="2" key="2">
    <citation type="journal article" date="2015" name="Fish Shellfish Immunol.">
        <title>Early steps in the European eel (Anguilla anguilla)-Vibrio vulnificus interaction in the gills: Role of the RtxA13 toxin.</title>
        <authorList>
            <person name="Callol A."/>
            <person name="Pajuelo D."/>
            <person name="Ebbesson L."/>
            <person name="Teles M."/>
            <person name="MacKenzie S."/>
            <person name="Amaro C."/>
        </authorList>
    </citation>
    <scope>NUCLEOTIDE SEQUENCE</scope>
</reference>
<feature type="transmembrane region" description="Helical" evidence="1">
    <location>
        <begin position="22"/>
        <end position="42"/>
    </location>
</feature>
<evidence type="ECO:0000313" key="2">
    <source>
        <dbReference type="EMBL" id="JAH29700.1"/>
    </source>
</evidence>
<reference evidence="2" key="1">
    <citation type="submission" date="2014-11" db="EMBL/GenBank/DDBJ databases">
        <authorList>
            <person name="Amaro Gonzalez C."/>
        </authorList>
    </citation>
    <scope>NUCLEOTIDE SEQUENCE</scope>
</reference>
<accession>A0A0E9RMM0</accession>
<keyword evidence="1" id="KW-1133">Transmembrane helix</keyword>
<evidence type="ECO:0000256" key="1">
    <source>
        <dbReference type="SAM" id="Phobius"/>
    </source>
</evidence>